<dbReference type="InterPro" id="IPR015421">
    <property type="entry name" value="PyrdxlP-dep_Trfase_major"/>
</dbReference>
<comment type="similarity">
    <text evidence="5">Belongs to the group II decarboxylase family. Sphingosine-1-phosphate lyase subfamily.</text>
</comment>
<reference evidence="8 9" key="1">
    <citation type="submission" date="2023-06" db="EMBL/GenBank/DDBJ databases">
        <authorList>
            <person name="Oyuntsetseg B."/>
            <person name="Kim S.B."/>
        </authorList>
    </citation>
    <scope>NUCLEOTIDE SEQUENCE [LARGE SCALE GENOMIC DNA]</scope>
    <source>
        <strain evidence="8 9">4-36</strain>
    </source>
</reference>
<dbReference type="Pfam" id="PF00282">
    <property type="entry name" value="Pyridoxal_deC"/>
    <property type="match status" value="1"/>
</dbReference>
<dbReference type="KEGG" id="amog:QRX60_39095"/>
<keyword evidence="8" id="KW-0808">Transferase</keyword>
<evidence type="ECO:0000256" key="5">
    <source>
        <dbReference type="ARBA" id="ARBA00038302"/>
    </source>
</evidence>
<organism evidence="8 9">
    <name type="scientific">Amycolatopsis mongoliensis</name>
    <dbReference type="NCBI Taxonomy" id="715475"/>
    <lineage>
        <taxon>Bacteria</taxon>
        <taxon>Bacillati</taxon>
        <taxon>Actinomycetota</taxon>
        <taxon>Actinomycetes</taxon>
        <taxon>Pseudonocardiales</taxon>
        <taxon>Pseudonocardiaceae</taxon>
        <taxon>Amycolatopsis</taxon>
    </lineage>
</organism>
<keyword evidence="9" id="KW-1185">Reference proteome</keyword>
<dbReference type="SUPFAM" id="SSF53383">
    <property type="entry name" value="PLP-dependent transferases"/>
    <property type="match status" value="1"/>
</dbReference>
<evidence type="ECO:0000313" key="9">
    <source>
        <dbReference type="Proteomes" id="UP001239397"/>
    </source>
</evidence>
<dbReference type="GO" id="GO:0017000">
    <property type="term" value="P:antibiotic biosynthetic process"/>
    <property type="evidence" value="ECO:0007669"/>
    <property type="project" value="UniProtKB-KW"/>
</dbReference>
<proteinExistence type="inferred from homology"/>
<dbReference type="Gene3D" id="3.40.640.10">
    <property type="entry name" value="Type I PLP-dependent aspartate aminotransferase-like (Major domain)"/>
    <property type="match status" value="1"/>
</dbReference>
<keyword evidence="8" id="KW-0032">Aminotransferase</keyword>
<dbReference type="Proteomes" id="UP001239397">
    <property type="component" value="Chromosome"/>
</dbReference>
<dbReference type="GO" id="GO:0008483">
    <property type="term" value="F:transaminase activity"/>
    <property type="evidence" value="ECO:0007669"/>
    <property type="project" value="UniProtKB-KW"/>
</dbReference>
<gene>
    <name evidence="8" type="ORF">QRX60_39095</name>
</gene>
<protein>
    <submittedName>
        <fullName evidence="8">Aminotransferase class V-fold PLP-dependent enzyme</fullName>
    </submittedName>
</protein>
<dbReference type="AlphaFoldDB" id="A0A9Y2NFR1"/>
<dbReference type="Gene3D" id="3.90.1150.10">
    <property type="entry name" value="Aspartate Aminotransferase, domain 1"/>
    <property type="match status" value="1"/>
</dbReference>
<keyword evidence="2 6" id="KW-0663">Pyridoxal phosphate</keyword>
<dbReference type="GO" id="GO:0019752">
    <property type="term" value="P:carboxylic acid metabolic process"/>
    <property type="evidence" value="ECO:0007669"/>
    <property type="project" value="InterPro"/>
</dbReference>
<dbReference type="EMBL" id="CP127295">
    <property type="protein sequence ID" value="WIY00014.1"/>
    <property type="molecule type" value="Genomic_DNA"/>
</dbReference>
<evidence type="ECO:0000256" key="1">
    <source>
        <dbReference type="ARBA" id="ARBA00001933"/>
    </source>
</evidence>
<accession>A0A9Y2NFR1</accession>
<evidence type="ECO:0000256" key="4">
    <source>
        <dbReference type="ARBA" id="ARBA00023239"/>
    </source>
</evidence>
<evidence type="ECO:0000256" key="2">
    <source>
        <dbReference type="ARBA" id="ARBA00022898"/>
    </source>
</evidence>
<dbReference type="GO" id="GO:0030170">
    <property type="term" value="F:pyridoxal phosphate binding"/>
    <property type="evidence" value="ECO:0007669"/>
    <property type="project" value="InterPro"/>
</dbReference>
<dbReference type="InterPro" id="IPR015422">
    <property type="entry name" value="PyrdxlP-dep_Trfase_small"/>
</dbReference>
<evidence type="ECO:0000256" key="7">
    <source>
        <dbReference type="RuleBase" id="RU000382"/>
    </source>
</evidence>
<dbReference type="PANTHER" id="PTHR42735">
    <property type="match status" value="1"/>
</dbReference>
<dbReference type="InterPro" id="IPR050477">
    <property type="entry name" value="GrpII_AminoAcid_Decarb"/>
</dbReference>
<dbReference type="GO" id="GO:0004058">
    <property type="term" value="F:aromatic-L-amino-acid decarboxylase activity"/>
    <property type="evidence" value="ECO:0007669"/>
    <property type="project" value="UniProtKB-ARBA"/>
</dbReference>
<dbReference type="InterPro" id="IPR015424">
    <property type="entry name" value="PyrdxlP-dep_Trfase"/>
</dbReference>
<sequence length="471" mass="48675">MNPPEDILAALRELRAGDLPTHGGRTLAYVYDSGLSEVDSLGAAAHALASSANGLDPTAFPSLLRMENDLVAAASALLGDVPGVVGSVTSGGTESCLLAVLAARDAHPSIAAPSIVLPTTAHAAFHKAAHLFGLRRIDVPVDPVTFRADPAAMAAAIDDSTVLVVASAPSYAHGVLDPVAEIAAAASARGVRMHVDACIGGWVLPYFARLGADVPLFDFRVPGVTSISVDLHKYAYCPKGTSVLLHASAELRRSHYFASAAWPGYTMLNTTIQSTRSGGPLAAAWAVVRHLGEDGYLSLAASAREAVSRIRAGVSDIDGLRVLGDPVSTLIAFTGDDGFDLFTVADEMKTRGWYVQPQFAFEASPVNLHLTVTAANHGSEKEFLTDLAASVDAARAAGPVLIDPAVADFVAALDPATLTSEQFAGLLAAAGLGGAAGLPDRMAPINALLATAPPPLRERLLLEFLGALYTP</sequence>
<name>A0A9Y2NFR1_9PSEU</name>
<dbReference type="InterPro" id="IPR002129">
    <property type="entry name" value="PyrdxlP-dep_de-COase"/>
</dbReference>
<evidence type="ECO:0000256" key="6">
    <source>
        <dbReference type="PIRSR" id="PIRSR602129-50"/>
    </source>
</evidence>
<keyword evidence="3" id="KW-0045">Antibiotic biosynthesis</keyword>
<evidence type="ECO:0000256" key="3">
    <source>
        <dbReference type="ARBA" id="ARBA00023194"/>
    </source>
</evidence>
<evidence type="ECO:0000313" key="8">
    <source>
        <dbReference type="EMBL" id="WIY00014.1"/>
    </source>
</evidence>
<dbReference type="RefSeq" id="WP_285996486.1">
    <property type="nucleotide sequence ID" value="NZ_CP127295.1"/>
</dbReference>
<dbReference type="PANTHER" id="PTHR42735:SF6">
    <property type="entry name" value="SPHINGOSINE-1-PHOSPHATE LYASE 1"/>
    <property type="match status" value="1"/>
</dbReference>
<comment type="cofactor">
    <cofactor evidence="1 6 7">
        <name>pyridoxal 5'-phosphate</name>
        <dbReference type="ChEBI" id="CHEBI:597326"/>
    </cofactor>
</comment>
<feature type="modified residue" description="N6-(pyridoxal phosphate)lysine" evidence="6">
    <location>
        <position position="233"/>
    </location>
</feature>
<keyword evidence="4 7" id="KW-0456">Lyase</keyword>